<keyword evidence="5" id="KW-1185">Reference proteome</keyword>
<dbReference type="Proteomes" id="UP001231189">
    <property type="component" value="Unassembled WGS sequence"/>
</dbReference>
<dbReference type="AlphaFoldDB" id="A0AAD8VIB7"/>
<dbReference type="Pfam" id="PF14392">
    <property type="entry name" value="zf-CCHC_4"/>
    <property type="match status" value="1"/>
</dbReference>
<dbReference type="PANTHER" id="PTHR31286">
    <property type="entry name" value="GLYCINE-RICH CELL WALL STRUCTURAL PROTEIN 1.8-LIKE"/>
    <property type="match status" value="1"/>
</dbReference>
<evidence type="ECO:0000313" key="5">
    <source>
        <dbReference type="Proteomes" id="UP001231189"/>
    </source>
</evidence>
<organism evidence="4 5">
    <name type="scientific">Lolium multiflorum</name>
    <name type="common">Italian ryegrass</name>
    <name type="synonym">Lolium perenne subsp. multiflorum</name>
    <dbReference type="NCBI Taxonomy" id="4521"/>
    <lineage>
        <taxon>Eukaryota</taxon>
        <taxon>Viridiplantae</taxon>
        <taxon>Streptophyta</taxon>
        <taxon>Embryophyta</taxon>
        <taxon>Tracheophyta</taxon>
        <taxon>Spermatophyta</taxon>
        <taxon>Magnoliopsida</taxon>
        <taxon>Liliopsida</taxon>
        <taxon>Poales</taxon>
        <taxon>Poaceae</taxon>
        <taxon>BOP clade</taxon>
        <taxon>Pooideae</taxon>
        <taxon>Poodae</taxon>
        <taxon>Poeae</taxon>
        <taxon>Poeae Chloroplast Group 2 (Poeae type)</taxon>
        <taxon>Loliodinae</taxon>
        <taxon>Loliinae</taxon>
        <taxon>Lolium</taxon>
    </lineage>
</organism>
<dbReference type="InterPro" id="IPR025836">
    <property type="entry name" value="Zn_knuckle_CX2CX4HX4C"/>
</dbReference>
<protein>
    <recommendedName>
        <fullName evidence="6">DUF4283 domain-containing protein</fullName>
    </recommendedName>
</protein>
<feature type="region of interest" description="Disordered" evidence="1">
    <location>
        <begin position="233"/>
        <end position="421"/>
    </location>
</feature>
<accession>A0AAD8VIB7</accession>
<evidence type="ECO:0008006" key="6">
    <source>
        <dbReference type="Google" id="ProtNLM"/>
    </source>
</evidence>
<comment type="caution">
    <text evidence="4">The sequence shown here is derived from an EMBL/GenBank/DDBJ whole genome shotgun (WGS) entry which is preliminary data.</text>
</comment>
<dbReference type="InterPro" id="IPR040256">
    <property type="entry name" value="At4g02000-like"/>
</dbReference>
<dbReference type="EMBL" id="JAUUTY010000007">
    <property type="protein sequence ID" value="KAK1605795.1"/>
    <property type="molecule type" value="Genomic_DNA"/>
</dbReference>
<evidence type="ECO:0000256" key="1">
    <source>
        <dbReference type="SAM" id="MobiDB-lite"/>
    </source>
</evidence>
<feature type="domain" description="Zinc knuckle CX2CX4HX4C" evidence="3">
    <location>
        <begin position="186"/>
        <end position="215"/>
    </location>
</feature>
<sequence length="421" mass="47511">MGELLLTDKEATGLVIGGIAAATVPKPRWAVVGKVCSPRKLIISALDRAMQRAWGLHHPAQFKDIGDNRFVVRFTSEGDWKHVMNNGPWQFDFNAVLLKKYDGAVRPSDMVFDTMDIWVRVLDLPMDKMNRVYGELIGRWIGKYISVDVDADGIAWGEDLRIRVEVRVDQPLLRGVNIRDSDEDVEGTWFDLKYEKVPHFCFSCGCVVHPENKCLGEDEEEKQWGEWLRASPRRNKKPVAVSRPAVSSNSFSSRSAGSENRFHGGASIRDIPARRNLNNEYAYSSSSRTGENQHRRGMRDVTSPEKGHRATGMSVEKNKGPAYDEGQGRKGGTFVRRQRNTDRVHPADQSQLPPGTNRKRSTKQVWLPVAVQVLGEEDSDSAGKRQKVQSVFDRMEEPAQSVFDRLEVPSADPAQRGRREQ</sequence>
<name>A0AAD8VIB7_LOLMU</name>
<dbReference type="PANTHER" id="PTHR31286:SF134">
    <property type="entry name" value="OS01G0559450 PROTEIN"/>
    <property type="match status" value="1"/>
</dbReference>
<evidence type="ECO:0000259" key="3">
    <source>
        <dbReference type="Pfam" id="PF14392"/>
    </source>
</evidence>
<dbReference type="InterPro" id="IPR025558">
    <property type="entry name" value="DUF4283"/>
</dbReference>
<dbReference type="Pfam" id="PF14111">
    <property type="entry name" value="DUF4283"/>
    <property type="match status" value="1"/>
</dbReference>
<feature type="compositionally biased region" description="Basic and acidic residues" evidence="1">
    <location>
        <begin position="291"/>
        <end position="308"/>
    </location>
</feature>
<evidence type="ECO:0000313" key="4">
    <source>
        <dbReference type="EMBL" id="KAK1605795.1"/>
    </source>
</evidence>
<evidence type="ECO:0000259" key="2">
    <source>
        <dbReference type="Pfam" id="PF14111"/>
    </source>
</evidence>
<feature type="compositionally biased region" description="Low complexity" evidence="1">
    <location>
        <begin position="241"/>
        <end position="258"/>
    </location>
</feature>
<gene>
    <name evidence="4" type="ORF">QYE76_029468</name>
</gene>
<feature type="compositionally biased region" description="Polar residues" evidence="1">
    <location>
        <begin position="276"/>
        <end position="290"/>
    </location>
</feature>
<feature type="domain" description="DUF4283" evidence="2">
    <location>
        <begin position="28"/>
        <end position="107"/>
    </location>
</feature>
<proteinExistence type="predicted"/>
<reference evidence="4" key="1">
    <citation type="submission" date="2023-07" db="EMBL/GenBank/DDBJ databases">
        <title>A chromosome-level genome assembly of Lolium multiflorum.</title>
        <authorList>
            <person name="Chen Y."/>
            <person name="Copetti D."/>
            <person name="Kolliker R."/>
            <person name="Studer B."/>
        </authorList>
    </citation>
    <scope>NUCLEOTIDE SEQUENCE</scope>
    <source>
        <strain evidence="4">02402/16</strain>
        <tissue evidence="4">Leaf</tissue>
    </source>
</reference>